<dbReference type="EMBL" id="FTLX01000001">
    <property type="protein sequence ID" value="SIP97741.1"/>
    <property type="molecule type" value="Genomic_DNA"/>
</dbReference>
<evidence type="ECO:0000256" key="5">
    <source>
        <dbReference type="ARBA" id="ARBA00022692"/>
    </source>
</evidence>
<keyword evidence="2" id="KW-0813">Transport</keyword>
<feature type="transmembrane region" description="Helical" evidence="10">
    <location>
        <begin position="295"/>
        <end position="327"/>
    </location>
</feature>
<name>A0A1N6P070_9BACI</name>
<keyword evidence="4" id="KW-0633">Potassium transport</keyword>
<keyword evidence="7 10" id="KW-1133">Transmembrane helix</keyword>
<evidence type="ECO:0000256" key="10">
    <source>
        <dbReference type="SAM" id="Phobius"/>
    </source>
</evidence>
<keyword evidence="8" id="KW-0406">Ion transport</keyword>
<dbReference type="RefSeq" id="WP_231581273.1">
    <property type="nucleotide sequence ID" value="NZ_FTLX01000001.1"/>
</dbReference>
<gene>
    <name evidence="11" type="ORF">SAMN05443094_101337</name>
</gene>
<dbReference type="InterPro" id="IPR004772">
    <property type="entry name" value="TrkH"/>
</dbReference>
<keyword evidence="9 10" id="KW-0472">Membrane</keyword>
<dbReference type="PANTHER" id="PTHR32024:SF1">
    <property type="entry name" value="KTR SYSTEM POTASSIUM UPTAKE PROTEIN B"/>
    <property type="match status" value="1"/>
</dbReference>
<feature type="transmembrane region" description="Helical" evidence="10">
    <location>
        <begin position="78"/>
        <end position="102"/>
    </location>
</feature>
<evidence type="ECO:0000256" key="7">
    <source>
        <dbReference type="ARBA" id="ARBA00022989"/>
    </source>
</evidence>
<evidence type="ECO:0000256" key="1">
    <source>
        <dbReference type="ARBA" id="ARBA00004651"/>
    </source>
</evidence>
<protein>
    <submittedName>
        <fullName evidence="11">Trk system potassium uptake protein TrkH</fullName>
    </submittedName>
</protein>
<evidence type="ECO:0000256" key="6">
    <source>
        <dbReference type="ARBA" id="ARBA00022958"/>
    </source>
</evidence>
<evidence type="ECO:0000256" key="2">
    <source>
        <dbReference type="ARBA" id="ARBA00022448"/>
    </source>
</evidence>
<dbReference type="InterPro" id="IPR003445">
    <property type="entry name" value="Cat_transpt"/>
</dbReference>
<evidence type="ECO:0000256" key="9">
    <source>
        <dbReference type="ARBA" id="ARBA00023136"/>
    </source>
</evidence>
<dbReference type="GO" id="GO:0005886">
    <property type="term" value="C:plasma membrane"/>
    <property type="evidence" value="ECO:0007669"/>
    <property type="project" value="UniProtKB-SubCell"/>
</dbReference>
<keyword evidence="6" id="KW-0630">Potassium</keyword>
<dbReference type="PANTHER" id="PTHR32024">
    <property type="entry name" value="TRK SYSTEM POTASSIUM UPTAKE PROTEIN TRKG-RELATED"/>
    <property type="match status" value="1"/>
</dbReference>
<feature type="transmembrane region" description="Helical" evidence="10">
    <location>
        <begin position="228"/>
        <end position="249"/>
    </location>
</feature>
<feature type="transmembrane region" description="Helical" evidence="10">
    <location>
        <begin position="17"/>
        <end position="35"/>
    </location>
</feature>
<feature type="transmembrane region" description="Helical" evidence="10">
    <location>
        <begin position="407"/>
        <end position="428"/>
    </location>
</feature>
<dbReference type="Pfam" id="PF02386">
    <property type="entry name" value="TrkH"/>
    <property type="match status" value="1"/>
</dbReference>
<reference evidence="11 12" key="1">
    <citation type="submission" date="2017-01" db="EMBL/GenBank/DDBJ databases">
        <authorList>
            <person name="Mah S.A."/>
            <person name="Swanson W.J."/>
            <person name="Moy G.W."/>
            <person name="Vacquier V.D."/>
        </authorList>
    </citation>
    <scope>NUCLEOTIDE SEQUENCE [LARGE SCALE GENOMIC DNA]</scope>
    <source>
        <strain evidence="11 12">NIO-1016</strain>
    </source>
</reference>
<evidence type="ECO:0000256" key="8">
    <source>
        <dbReference type="ARBA" id="ARBA00023065"/>
    </source>
</evidence>
<sequence length="445" mass="48778">MKKSQARMMNKKSMEPGVILLAVYLSAILFGTLLLKLPVSENAPLSWVDALFTATSAFTVTGLAVVDTGTEFTLFGELVILLLIQMGGLGIMSFSVIIFMLLGKRIGMKQRMIVQQALGQLHYGGVIKLVRNLLLFSIAIELIVAAFLAIDWVPQYGWGNGIYYSIFHSVSAFNNAGFGLWPDNMMGHADSWIITIGITSLIILGGIGFTVLIDLYENRSFRKWSLHTKIMVTATIGLNAFAFLMILLLERGNMATLGAMPFTDQLQASWFQAVTTRTAGFNTIDMGAINPQTSFFMMILMFIGAGSGSTAGGIKLTTFIVMAAAMVTYIQGKKDIHLFRRTIKPEYVMRVLSITMIAAFVVVTGTFLINVVEDMEFLPLMFEAVSAFATVGLSMNLTPMLGDPSKLILIVLMITGKVGPLTLAYMFARKHEAHYKYPAEDVLTG</sequence>
<evidence type="ECO:0000313" key="11">
    <source>
        <dbReference type="EMBL" id="SIP97741.1"/>
    </source>
</evidence>
<evidence type="ECO:0000256" key="3">
    <source>
        <dbReference type="ARBA" id="ARBA00022475"/>
    </source>
</evidence>
<feature type="transmembrane region" description="Helical" evidence="10">
    <location>
        <begin position="347"/>
        <end position="371"/>
    </location>
</feature>
<dbReference type="GO" id="GO:0015379">
    <property type="term" value="F:potassium:chloride symporter activity"/>
    <property type="evidence" value="ECO:0007669"/>
    <property type="project" value="InterPro"/>
</dbReference>
<dbReference type="STRING" id="1017273.SAMN05443094_101337"/>
<comment type="subcellular location">
    <subcellularLocation>
        <location evidence="1">Cell membrane</location>
        <topology evidence="1">Multi-pass membrane protein</topology>
    </subcellularLocation>
</comment>
<organism evidence="11 12">
    <name type="scientific">Domibacillus enclensis</name>
    <dbReference type="NCBI Taxonomy" id="1017273"/>
    <lineage>
        <taxon>Bacteria</taxon>
        <taxon>Bacillati</taxon>
        <taxon>Bacillota</taxon>
        <taxon>Bacilli</taxon>
        <taxon>Bacillales</taxon>
        <taxon>Bacillaceae</taxon>
        <taxon>Domibacillus</taxon>
    </lineage>
</organism>
<feature type="transmembrane region" description="Helical" evidence="10">
    <location>
        <begin position="192"/>
        <end position="216"/>
    </location>
</feature>
<dbReference type="NCBIfam" id="TIGR00933">
    <property type="entry name" value="2a38"/>
    <property type="match status" value="1"/>
</dbReference>
<keyword evidence="3" id="KW-1003">Cell membrane</keyword>
<evidence type="ECO:0000256" key="4">
    <source>
        <dbReference type="ARBA" id="ARBA00022538"/>
    </source>
</evidence>
<proteinExistence type="predicted"/>
<accession>A0A1N6P070</accession>
<keyword evidence="5 10" id="KW-0812">Transmembrane</keyword>
<dbReference type="Proteomes" id="UP000186385">
    <property type="component" value="Unassembled WGS sequence"/>
</dbReference>
<feature type="transmembrane region" description="Helical" evidence="10">
    <location>
        <begin position="133"/>
        <end position="150"/>
    </location>
</feature>
<evidence type="ECO:0000313" key="12">
    <source>
        <dbReference type="Proteomes" id="UP000186385"/>
    </source>
</evidence>
<feature type="transmembrane region" description="Helical" evidence="10">
    <location>
        <begin position="47"/>
        <end position="66"/>
    </location>
</feature>
<dbReference type="AlphaFoldDB" id="A0A1N6P070"/>